<dbReference type="PROSITE" id="PS51257">
    <property type="entry name" value="PROKAR_LIPOPROTEIN"/>
    <property type="match status" value="1"/>
</dbReference>
<dbReference type="AlphaFoldDB" id="C5BRX4"/>
<name>C5BRX4_TERTT</name>
<proteinExistence type="predicted"/>
<accession>C5BRX4</accession>
<dbReference type="eggNOG" id="ENOG502ZMAS">
    <property type="taxonomic scope" value="Bacteria"/>
</dbReference>
<evidence type="ECO:0000313" key="2">
    <source>
        <dbReference type="Proteomes" id="UP000009080"/>
    </source>
</evidence>
<organism evidence="1 2">
    <name type="scientific">Teredinibacter turnerae (strain ATCC 39867 / T7901)</name>
    <dbReference type="NCBI Taxonomy" id="377629"/>
    <lineage>
        <taxon>Bacteria</taxon>
        <taxon>Pseudomonadati</taxon>
        <taxon>Pseudomonadota</taxon>
        <taxon>Gammaproteobacteria</taxon>
        <taxon>Cellvibrionales</taxon>
        <taxon>Cellvibrionaceae</taxon>
        <taxon>Teredinibacter</taxon>
    </lineage>
</organism>
<keyword evidence="2" id="KW-1185">Reference proteome</keyword>
<dbReference type="RefSeq" id="WP_015818363.1">
    <property type="nucleotide sequence ID" value="NC_012997.1"/>
</dbReference>
<dbReference type="OrthoDB" id="9255873at2"/>
<dbReference type="Proteomes" id="UP000009080">
    <property type="component" value="Chromosome"/>
</dbReference>
<protein>
    <submittedName>
        <fullName evidence="1">Lipoprotein</fullName>
    </submittedName>
</protein>
<gene>
    <name evidence="1" type="ordered locus">TERTU_1291</name>
</gene>
<reference evidence="1 2" key="1">
    <citation type="journal article" date="2009" name="PLoS ONE">
        <title>The complete genome of Teredinibacter turnerae T7901: an intracellular endosymbiont of marine wood-boring bivalves (shipworms).</title>
        <authorList>
            <person name="Yang J.C."/>
            <person name="Madupu R."/>
            <person name="Durkin A.S."/>
            <person name="Ekborg N.A."/>
            <person name="Pedamallu C.S."/>
            <person name="Hostetler J.B."/>
            <person name="Radune D."/>
            <person name="Toms B.S."/>
            <person name="Henrissat B."/>
            <person name="Coutinho P.M."/>
            <person name="Schwarz S."/>
            <person name="Field L."/>
            <person name="Trindade-Silva A.E."/>
            <person name="Soares C.A.G."/>
            <person name="Elshahawi S."/>
            <person name="Hanora A."/>
            <person name="Schmidt E.W."/>
            <person name="Haygood M.G."/>
            <person name="Posfai J."/>
            <person name="Benner J."/>
            <person name="Madinger C."/>
            <person name="Nove J."/>
            <person name="Anton B."/>
            <person name="Chaudhary K."/>
            <person name="Foster J."/>
            <person name="Holman A."/>
            <person name="Kumar S."/>
            <person name="Lessard P.A."/>
            <person name="Luyten Y.A."/>
            <person name="Slatko B."/>
            <person name="Wood N."/>
            <person name="Wu B."/>
            <person name="Teplitski M."/>
            <person name="Mougous J.D."/>
            <person name="Ward N."/>
            <person name="Eisen J.A."/>
            <person name="Badger J.H."/>
            <person name="Distel D.L."/>
        </authorList>
    </citation>
    <scope>NUCLEOTIDE SEQUENCE [LARGE SCALE GENOMIC DNA]</scope>
    <source>
        <strain evidence="2">ATCC 39867 / T7901</strain>
    </source>
</reference>
<dbReference type="KEGG" id="ttu:TERTU_1291"/>
<dbReference type="HOGENOM" id="CLU_1342703_0_0_6"/>
<evidence type="ECO:0000313" key="1">
    <source>
        <dbReference type="EMBL" id="ACR12251.1"/>
    </source>
</evidence>
<sequence length="204" mass="23548">MFKKGIFAAILFLTLQGCLSFEPENTTGNREQQKTYLKYLNREVISTHGLDITLKIPEKFSPKPIINYEATFNAHPFYVSLATLISLDTLLTVHAESVEDGSGYLNYSHLERFDIDDMVFYRKDQCLKLDEKTINAMQDLRYVAKIGFDFGSPTYLAQLFKHSDDANKEIVLTLAKHVDDCSMIHGRFDEFTNEINRLIEINFR</sequence>
<keyword evidence="1" id="KW-0449">Lipoprotein</keyword>
<dbReference type="EMBL" id="CP001614">
    <property type="protein sequence ID" value="ACR12251.1"/>
    <property type="molecule type" value="Genomic_DNA"/>
</dbReference>